<name>A0A9P7D7Y2_9AGAM</name>
<evidence type="ECO:0000256" key="2">
    <source>
        <dbReference type="ARBA" id="ARBA00012388"/>
    </source>
</evidence>
<feature type="compositionally biased region" description="Basic residues" evidence="5">
    <location>
        <begin position="10"/>
        <end position="23"/>
    </location>
</feature>
<organism evidence="8 9">
    <name type="scientific">Suillus placidus</name>
    <dbReference type="NCBI Taxonomy" id="48579"/>
    <lineage>
        <taxon>Eukaryota</taxon>
        <taxon>Fungi</taxon>
        <taxon>Dikarya</taxon>
        <taxon>Basidiomycota</taxon>
        <taxon>Agaricomycotina</taxon>
        <taxon>Agaricomycetes</taxon>
        <taxon>Agaricomycetidae</taxon>
        <taxon>Boletales</taxon>
        <taxon>Suillineae</taxon>
        <taxon>Suillaceae</taxon>
        <taxon>Suillus</taxon>
    </lineage>
</organism>
<feature type="region of interest" description="Disordered" evidence="5">
    <location>
        <begin position="111"/>
        <end position="143"/>
    </location>
</feature>
<dbReference type="GO" id="GO:0005730">
    <property type="term" value="C:nucleolus"/>
    <property type="evidence" value="ECO:0007669"/>
    <property type="project" value="TreeGrafter"/>
</dbReference>
<dbReference type="OrthoDB" id="273917at2759"/>
<dbReference type="AlphaFoldDB" id="A0A9P7D7Y2"/>
<feature type="region of interest" description="Disordered" evidence="5">
    <location>
        <begin position="1"/>
        <end position="81"/>
    </location>
</feature>
<evidence type="ECO:0000256" key="3">
    <source>
        <dbReference type="ARBA" id="ARBA00022723"/>
    </source>
</evidence>
<dbReference type="GO" id="GO:1990817">
    <property type="term" value="F:poly(A) RNA polymerase activity"/>
    <property type="evidence" value="ECO:0007669"/>
    <property type="project" value="UniProtKB-EC"/>
</dbReference>
<dbReference type="InterPro" id="IPR045862">
    <property type="entry name" value="Trf4-like"/>
</dbReference>
<feature type="compositionally biased region" description="Basic and acidic residues" evidence="5">
    <location>
        <begin position="111"/>
        <end position="138"/>
    </location>
</feature>
<feature type="compositionally biased region" description="Basic and acidic residues" evidence="5">
    <location>
        <begin position="589"/>
        <end position="611"/>
    </location>
</feature>
<sequence length="673" mass="75713">MSDTVLQPRQKSRAPRSHRRKRTKEQEDERGEAKETAVEHDYDRTPKEPRSKRARTNGKGKEKDSELELGELPNDSSRPFEIGDEFIPFAVSDNEAEAPKIQDSHRSNVEITKEKAREREWDKGKRETHGDHGSRDGGGRGIKRTYEMVFDDEDLRDHRKRRQDFPPTSRKAPWIAKVDWDGCLNVAEMLHREVEAFVRYMSPTEVEEEIRGLVITLVSNAITNAFPDARILPFGSYETKLYLPNGDIDLVIKSDSMAYSDKVNVLRTLANVIKRARIASKVTIIAKAKVPIIKFVTIHGRINVDISINQGNGIVAGDIVNGFLNGMRGCGFALRSLVIIAKAFLNQRGMNEVYTGGLGSYSIVCLAVSFLQMHPKIRRGEIDAEQNLGVLVMEFFELYGCYFNYEEVGISVRNGGSYFSKRQRGWYDFTKKNLLSIEDPTDFSNDISKGSYGIAKVRQTLAGAHGIMTSMAFLRAGILGARREGRTYPLRRHGEPEDMSILSSILGVTQETLNNRLLIQEVYDQRLLHKLLGTSPKPRIVVADVLETAAQNKSSTTAGSTTRTRERSVDMVLETDDESLPQEPSGFRQDSDELGKYHIEKRRAVQRHEASQSDEQPEFTADEDDDSVVGEEASYEMGIDDGASGDEMRSKMLKRRSFWLSKGIGVDSADDSS</sequence>
<dbReference type="Pfam" id="PF03828">
    <property type="entry name" value="PAP_assoc"/>
    <property type="match status" value="1"/>
</dbReference>
<feature type="compositionally biased region" description="Basic and acidic residues" evidence="5">
    <location>
        <begin position="24"/>
        <end position="51"/>
    </location>
</feature>
<reference evidence="8" key="1">
    <citation type="journal article" date="2020" name="New Phytol.">
        <title>Comparative genomics reveals dynamic genome evolution in host specialist ectomycorrhizal fungi.</title>
        <authorList>
            <person name="Lofgren L.A."/>
            <person name="Nguyen N.H."/>
            <person name="Vilgalys R."/>
            <person name="Ruytinx J."/>
            <person name="Liao H.L."/>
            <person name="Branco S."/>
            <person name="Kuo A."/>
            <person name="LaButti K."/>
            <person name="Lipzen A."/>
            <person name="Andreopoulos W."/>
            <person name="Pangilinan J."/>
            <person name="Riley R."/>
            <person name="Hundley H."/>
            <person name="Na H."/>
            <person name="Barry K."/>
            <person name="Grigoriev I.V."/>
            <person name="Stajich J.E."/>
            <person name="Kennedy P.G."/>
        </authorList>
    </citation>
    <scope>NUCLEOTIDE SEQUENCE</scope>
    <source>
        <strain evidence="8">DOB743</strain>
    </source>
</reference>
<evidence type="ECO:0000313" key="8">
    <source>
        <dbReference type="EMBL" id="KAG1782372.1"/>
    </source>
</evidence>
<evidence type="ECO:0000259" key="6">
    <source>
        <dbReference type="Pfam" id="PF03828"/>
    </source>
</evidence>
<dbReference type="PANTHER" id="PTHR23092">
    <property type="entry name" value="POLY(A) RNA POLYMERASE"/>
    <property type="match status" value="1"/>
</dbReference>
<dbReference type="GO" id="GO:0043634">
    <property type="term" value="P:polyadenylation-dependent ncRNA catabolic process"/>
    <property type="evidence" value="ECO:0007669"/>
    <property type="project" value="TreeGrafter"/>
</dbReference>
<dbReference type="InterPro" id="IPR043519">
    <property type="entry name" value="NT_sf"/>
</dbReference>
<protein>
    <recommendedName>
        <fullName evidence="2">polynucleotide adenylyltransferase</fullName>
        <ecNumber evidence="2">2.7.7.19</ecNumber>
    </recommendedName>
</protein>
<keyword evidence="4" id="KW-0460">Magnesium</keyword>
<dbReference type="SUPFAM" id="SSF81631">
    <property type="entry name" value="PAP/OAS1 substrate-binding domain"/>
    <property type="match status" value="1"/>
</dbReference>
<dbReference type="Proteomes" id="UP000714275">
    <property type="component" value="Unassembled WGS sequence"/>
</dbReference>
<evidence type="ECO:0000256" key="1">
    <source>
        <dbReference type="ARBA" id="ARBA00008593"/>
    </source>
</evidence>
<evidence type="ECO:0000259" key="7">
    <source>
        <dbReference type="Pfam" id="PF22600"/>
    </source>
</evidence>
<dbReference type="InterPro" id="IPR002058">
    <property type="entry name" value="PAP_assoc"/>
</dbReference>
<comment type="similarity">
    <text evidence="1">Belongs to the DNA polymerase type-B-like family.</text>
</comment>
<dbReference type="GO" id="GO:0031499">
    <property type="term" value="C:TRAMP complex"/>
    <property type="evidence" value="ECO:0007669"/>
    <property type="project" value="TreeGrafter"/>
</dbReference>
<dbReference type="EC" id="2.7.7.19" evidence="2"/>
<dbReference type="GO" id="GO:0003729">
    <property type="term" value="F:mRNA binding"/>
    <property type="evidence" value="ECO:0007669"/>
    <property type="project" value="TreeGrafter"/>
</dbReference>
<dbReference type="Gene3D" id="3.30.460.10">
    <property type="entry name" value="Beta Polymerase, domain 2"/>
    <property type="match status" value="1"/>
</dbReference>
<dbReference type="SUPFAM" id="SSF81301">
    <property type="entry name" value="Nucleotidyltransferase"/>
    <property type="match status" value="1"/>
</dbReference>
<proteinExistence type="inferred from homology"/>
<evidence type="ECO:0000256" key="4">
    <source>
        <dbReference type="ARBA" id="ARBA00022842"/>
    </source>
</evidence>
<gene>
    <name evidence="8" type="ORF">EV702DRAFT_960033</name>
</gene>
<dbReference type="PANTHER" id="PTHR23092:SF15">
    <property type="entry name" value="INACTIVE NON-CANONICAL POLY(A) RNA POLYMERASE PROTEIN TRF4-2-RELATED"/>
    <property type="match status" value="1"/>
</dbReference>
<dbReference type="GO" id="GO:0046872">
    <property type="term" value="F:metal ion binding"/>
    <property type="evidence" value="ECO:0007669"/>
    <property type="project" value="UniProtKB-KW"/>
</dbReference>
<evidence type="ECO:0000313" key="9">
    <source>
        <dbReference type="Proteomes" id="UP000714275"/>
    </source>
</evidence>
<dbReference type="Pfam" id="PF22600">
    <property type="entry name" value="MTPAP-like_central"/>
    <property type="match status" value="1"/>
</dbReference>
<dbReference type="InterPro" id="IPR054708">
    <property type="entry name" value="MTPAP-like_central"/>
</dbReference>
<comment type="caution">
    <text evidence="8">The sequence shown here is derived from an EMBL/GenBank/DDBJ whole genome shotgun (WGS) entry which is preliminary data.</text>
</comment>
<dbReference type="GO" id="GO:0031123">
    <property type="term" value="P:RNA 3'-end processing"/>
    <property type="evidence" value="ECO:0007669"/>
    <property type="project" value="TreeGrafter"/>
</dbReference>
<feature type="compositionally biased region" description="Acidic residues" evidence="5">
    <location>
        <begin position="615"/>
        <end position="629"/>
    </location>
</feature>
<dbReference type="GO" id="GO:0010605">
    <property type="term" value="P:negative regulation of macromolecule metabolic process"/>
    <property type="evidence" value="ECO:0007669"/>
    <property type="project" value="UniProtKB-ARBA"/>
</dbReference>
<accession>A0A9P7D7Y2</accession>
<feature type="domain" description="Poly(A) RNA polymerase mitochondrial-like central palm" evidence="7">
    <location>
        <begin position="190"/>
        <end position="320"/>
    </location>
</feature>
<keyword evidence="3" id="KW-0479">Metal-binding</keyword>
<evidence type="ECO:0000256" key="5">
    <source>
        <dbReference type="SAM" id="MobiDB-lite"/>
    </source>
</evidence>
<feature type="region of interest" description="Disordered" evidence="5">
    <location>
        <begin position="550"/>
        <end position="648"/>
    </location>
</feature>
<dbReference type="EMBL" id="JABBWD010000003">
    <property type="protein sequence ID" value="KAG1782372.1"/>
    <property type="molecule type" value="Genomic_DNA"/>
</dbReference>
<keyword evidence="9" id="KW-1185">Reference proteome</keyword>
<dbReference type="Gene3D" id="1.10.1410.10">
    <property type="match status" value="1"/>
</dbReference>
<dbReference type="CDD" id="cd05402">
    <property type="entry name" value="NT_PAP_TUTase"/>
    <property type="match status" value="1"/>
</dbReference>
<feature type="domain" description="PAP-associated" evidence="6">
    <location>
        <begin position="387"/>
        <end position="445"/>
    </location>
</feature>
<dbReference type="FunFam" id="1.10.1410.10:FF:000003">
    <property type="entry name" value="non-canonical poly(A) RNA polymerase PAPD7"/>
    <property type="match status" value="1"/>
</dbReference>